<proteinExistence type="predicted"/>
<organism evidence="2 3">
    <name type="scientific">Cetobacterium somerae ATCC BAA-474</name>
    <dbReference type="NCBI Taxonomy" id="1319815"/>
    <lineage>
        <taxon>Bacteria</taxon>
        <taxon>Fusobacteriati</taxon>
        <taxon>Fusobacteriota</taxon>
        <taxon>Fusobacteriia</taxon>
        <taxon>Fusobacteriales</taxon>
        <taxon>Fusobacteriaceae</taxon>
        <taxon>Cetobacterium</taxon>
    </lineage>
</organism>
<dbReference type="AlphaFoldDB" id="U7V4C2"/>
<protein>
    <recommendedName>
        <fullName evidence="1">Reverse transcriptase domain-containing protein</fullName>
    </recommendedName>
</protein>
<feature type="non-terminal residue" evidence="2">
    <location>
        <position position="227"/>
    </location>
</feature>
<name>U7V4C2_9FUSO</name>
<dbReference type="InterPro" id="IPR000477">
    <property type="entry name" value="RT_dom"/>
</dbReference>
<gene>
    <name evidence="2" type="ORF">HMPREF0202_02768</name>
</gene>
<feature type="non-terminal residue" evidence="2">
    <location>
        <position position="1"/>
    </location>
</feature>
<evidence type="ECO:0000259" key="1">
    <source>
        <dbReference type="PROSITE" id="PS50878"/>
    </source>
</evidence>
<reference evidence="2 3" key="1">
    <citation type="submission" date="2013-08" db="EMBL/GenBank/DDBJ databases">
        <authorList>
            <person name="Weinstock G."/>
            <person name="Sodergren E."/>
            <person name="Wylie T."/>
            <person name="Fulton L."/>
            <person name="Fulton R."/>
            <person name="Fronick C."/>
            <person name="O'Laughlin M."/>
            <person name="Godfrey J."/>
            <person name="Miner T."/>
            <person name="Herter B."/>
            <person name="Appelbaum E."/>
            <person name="Cordes M."/>
            <person name="Lek S."/>
            <person name="Wollam A."/>
            <person name="Pepin K.H."/>
            <person name="Palsikar V.B."/>
            <person name="Mitreva M."/>
            <person name="Wilson R.K."/>
        </authorList>
    </citation>
    <scope>NUCLEOTIDE SEQUENCE [LARGE SCALE GENOMIC DNA]</scope>
    <source>
        <strain evidence="2 3">ATCC BAA-474</strain>
    </source>
</reference>
<dbReference type="InterPro" id="IPR043502">
    <property type="entry name" value="DNA/RNA_pol_sf"/>
</dbReference>
<dbReference type="SUPFAM" id="SSF56672">
    <property type="entry name" value="DNA/RNA polymerases"/>
    <property type="match status" value="1"/>
</dbReference>
<sequence length="227" mass="26919">EVRIVRYADDFKLFCRDRGSAEKMFKLVKIFLKDRLKLEISEKKSKIVNLRKEFSIFLGIKFKAVKNRKRLTVRSYVSDKARKAILNLIRQEIKELQKRRTALQVLKFNSVILGIQNYYRMATMVNIDFRKIGYIVNKSLMNRIGKPSDKKDKKYKLRYKGYNFQVWNVAETTIFTLQAIKFKIPKLFSAKKRVQKEEKQIEIIGVEDPQIRAILRLQRNSTCEVTG</sequence>
<accession>U7V4C2</accession>
<comment type="caution">
    <text evidence="2">The sequence shown here is derived from an EMBL/GenBank/DDBJ whole genome shotgun (WGS) entry which is preliminary data.</text>
</comment>
<evidence type="ECO:0000313" key="2">
    <source>
        <dbReference type="EMBL" id="ERT65598.1"/>
    </source>
</evidence>
<dbReference type="PROSITE" id="PS50878">
    <property type="entry name" value="RT_POL"/>
    <property type="match status" value="1"/>
</dbReference>
<dbReference type="STRING" id="1319815.HMPREF0202_02768"/>
<dbReference type="eggNOG" id="COG3344">
    <property type="taxonomic scope" value="Bacteria"/>
</dbReference>
<dbReference type="Proteomes" id="UP000017081">
    <property type="component" value="Unassembled WGS sequence"/>
</dbReference>
<keyword evidence="3" id="KW-1185">Reference proteome</keyword>
<feature type="domain" description="Reverse transcriptase" evidence="1">
    <location>
        <begin position="1"/>
        <end position="62"/>
    </location>
</feature>
<dbReference type="HOGENOM" id="CLU_1221865_0_0_0"/>
<evidence type="ECO:0000313" key="3">
    <source>
        <dbReference type="Proteomes" id="UP000017081"/>
    </source>
</evidence>
<dbReference type="EMBL" id="AXZF01000165">
    <property type="protein sequence ID" value="ERT65598.1"/>
    <property type="molecule type" value="Genomic_DNA"/>
</dbReference>